<evidence type="ECO:0000256" key="4">
    <source>
        <dbReference type="ARBA" id="ARBA00022692"/>
    </source>
</evidence>
<dbReference type="InterPro" id="IPR050171">
    <property type="entry name" value="MFS_Transporters"/>
</dbReference>
<feature type="transmembrane region" description="Helical" evidence="7">
    <location>
        <begin position="341"/>
        <end position="364"/>
    </location>
</feature>
<feature type="transmembrane region" description="Helical" evidence="7">
    <location>
        <begin position="139"/>
        <end position="162"/>
    </location>
</feature>
<dbReference type="RefSeq" id="WP_377602994.1">
    <property type="nucleotide sequence ID" value="NZ_JBHUME010000007.1"/>
</dbReference>
<reference evidence="10" key="1">
    <citation type="journal article" date="2019" name="Int. J. Syst. Evol. Microbiol.">
        <title>The Global Catalogue of Microorganisms (GCM) 10K type strain sequencing project: providing services to taxonomists for standard genome sequencing and annotation.</title>
        <authorList>
            <consortium name="The Broad Institute Genomics Platform"/>
            <consortium name="The Broad Institute Genome Sequencing Center for Infectious Disease"/>
            <person name="Wu L."/>
            <person name="Ma J."/>
        </authorList>
    </citation>
    <scope>NUCLEOTIDE SEQUENCE [LARGE SCALE GENOMIC DNA]</scope>
    <source>
        <strain evidence="10">KCTC 3950</strain>
    </source>
</reference>
<evidence type="ECO:0000256" key="1">
    <source>
        <dbReference type="ARBA" id="ARBA00004651"/>
    </source>
</evidence>
<dbReference type="InterPro" id="IPR020846">
    <property type="entry name" value="MFS_dom"/>
</dbReference>
<gene>
    <name evidence="9" type="ORF">ACFSUF_11685</name>
</gene>
<feature type="transmembrane region" description="Helical" evidence="7">
    <location>
        <begin position="168"/>
        <end position="186"/>
    </location>
</feature>
<feature type="transmembrane region" description="Helical" evidence="7">
    <location>
        <begin position="12"/>
        <end position="38"/>
    </location>
</feature>
<evidence type="ECO:0000256" key="6">
    <source>
        <dbReference type="ARBA" id="ARBA00023136"/>
    </source>
</evidence>
<feature type="transmembrane region" description="Helical" evidence="7">
    <location>
        <begin position="219"/>
        <end position="237"/>
    </location>
</feature>
<feature type="domain" description="Major facilitator superfamily (MFS) profile" evidence="8">
    <location>
        <begin position="1"/>
        <end position="398"/>
    </location>
</feature>
<feature type="transmembrane region" description="Helical" evidence="7">
    <location>
        <begin position="78"/>
        <end position="96"/>
    </location>
</feature>
<evidence type="ECO:0000313" key="10">
    <source>
        <dbReference type="Proteomes" id="UP001597541"/>
    </source>
</evidence>
<feature type="transmembrane region" description="Helical" evidence="7">
    <location>
        <begin position="312"/>
        <end position="334"/>
    </location>
</feature>
<dbReference type="SUPFAM" id="SSF103473">
    <property type="entry name" value="MFS general substrate transporter"/>
    <property type="match status" value="1"/>
</dbReference>
<evidence type="ECO:0000256" key="7">
    <source>
        <dbReference type="SAM" id="Phobius"/>
    </source>
</evidence>
<evidence type="ECO:0000259" key="8">
    <source>
        <dbReference type="PROSITE" id="PS50850"/>
    </source>
</evidence>
<feature type="transmembrane region" description="Helical" evidence="7">
    <location>
        <begin position="102"/>
        <end position="127"/>
    </location>
</feature>
<protein>
    <submittedName>
        <fullName evidence="9">MFS transporter</fullName>
    </submittedName>
</protein>
<keyword evidence="4 7" id="KW-0812">Transmembrane</keyword>
<feature type="transmembrane region" description="Helical" evidence="7">
    <location>
        <begin position="289"/>
        <end position="306"/>
    </location>
</feature>
<dbReference type="InterPro" id="IPR036259">
    <property type="entry name" value="MFS_trans_sf"/>
</dbReference>
<comment type="caution">
    <text evidence="9">The sequence shown here is derived from an EMBL/GenBank/DDBJ whole genome shotgun (WGS) entry which is preliminary data.</text>
</comment>
<evidence type="ECO:0000256" key="2">
    <source>
        <dbReference type="ARBA" id="ARBA00022448"/>
    </source>
</evidence>
<keyword evidence="3" id="KW-1003">Cell membrane</keyword>
<dbReference type="Pfam" id="PF07690">
    <property type="entry name" value="MFS_1"/>
    <property type="match status" value="1"/>
</dbReference>
<proteinExistence type="predicted"/>
<dbReference type="PANTHER" id="PTHR23517:SF10">
    <property type="entry name" value="MAJOR FACILITATOR SUPERFAMILY (MFS) PROFILE DOMAIN-CONTAINING PROTEIN"/>
    <property type="match status" value="1"/>
</dbReference>
<dbReference type="Gene3D" id="1.20.1250.20">
    <property type="entry name" value="MFS general substrate transporter like domains"/>
    <property type="match status" value="1"/>
</dbReference>
<dbReference type="EMBL" id="JBHUME010000007">
    <property type="protein sequence ID" value="MFD2613086.1"/>
    <property type="molecule type" value="Genomic_DNA"/>
</dbReference>
<keyword evidence="5 7" id="KW-1133">Transmembrane helix</keyword>
<feature type="transmembrane region" description="Helical" evidence="7">
    <location>
        <begin position="257"/>
        <end position="277"/>
    </location>
</feature>
<feature type="transmembrane region" description="Helical" evidence="7">
    <location>
        <begin position="50"/>
        <end position="71"/>
    </location>
</feature>
<dbReference type="Proteomes" id="UP001597541">
    <property type="component" value="Unassembled WGS sequence"/>
</dbReference>
<keyword evidence="6 7" id="KW-0472">Membrane</keyword>
<feature type="transmembrane region" description="Helical" evidence="7">
    <location>
        <begin position="376"/>
        <end position="397"/>
    </location>
</feature>
<evidence type="ECO:0000313" key="9">
    <source>
        <dbReference type="EMBL" id="MFD2613086.1"/>
    </source>
</evidence>
<keyword evidence="2" id="KW-0813">Transport</keyword>
<dbReference type="PANTHER" id="PTHR23517">
    <property type="entry name" value="RESISTANCE PROTEIN MDTM, PUTATIVE-RELATED-RELATED"/>
    <property type="match status" value="1"/>
</dbReference>
<accession>A0ABW5PDU1</accession>
<dbReference type="PROSITE" id="PS50850">
    <property type="entry name" value="MFS"/>
    <property type="match status" value="1"/>
</dbReference>
<comment type="subcellular location">
    <subcellularLocation>
        <location evidence="1">Cell membrane</location>
        <topology evidence="1">Multi-pass membrane protein</topology>
    </subcellularLocation>
</comment>
<name>A0ABW5PDU1_9BACL</name>
<evidence type="ECO:0000256" key="5">
    <source>
        <dbReference type="ARBA" id="ARBA00022989"/>
    </source>
</evidence>
<dbReference type="InterPro" id="IPR011701">
    <property type="entry name" value="MFS"/>
</dbReference>
<evidence type="ECO:0000256" key="3">
    <source>
        <dbReference type="ARBA" id="ARBA00022475"/>
    </source>
</evidence>
<sequence length="410" mass="44306">MSMSFVSKYPKEAWPFMAASLINSLGSAFMWPVITIYVHEVLNRSYGDAGFALLCFSSAMMIGQFAVSALYQRLGIKILLIGGLLLQGLAQIALVADTGWALFLVLMTMNGFFSGLSMPAIQAFVGLRWKKTSGGIFNFIYVGNNIGIAVGTALAGVTATFFSFGANFAMSGLTTLLFAFYMWLTIGKMKVAEQKEMTLGGKKNAGTVNSRKLLLNYRLYLFMSVGSLLIWFSNSVWNTGIAPYLNEQGDNGLTSYGLLWTINGIIIFAGQPILSFFKSRVLQTLTSQMTVSAFCYGAGYTVMLIAPSYHAFIIGMIIATFGEMLIAPTMPAFITEHAGGYAPFYLGIAGAISAAGRIVGPYVLGNVYDWGGLHQVLLISIAGTAAAAISFMAHSSLHQGWRERNWKAAP</sequence>
<organism evidence="9 10">
    <name type="scientific">Paenibacillus gansuensis</name>
    <dbReference type="NCBI Taxonomy" id="306542"/>
    <lineage>
        <taxon>Bacteria</taxon>
        <taxon>Bacillati</taxon>
        <taxon>Bacillota</taxon>
        <taxon>Bacilli</taxon>
        <taxon>Bacillales</taxon>
        <taxon>Paenibacillaceae</taxon>
        <taxon>Paenibacillus</taxon>
    </lineage>
</organism>
<keyword evidence="10" id="KW-1185">Reference proteome</keyword>